<sequence length="523" mass="53534">MGIRLMRTHFLGAVVATTAALLGLGTLAAPAVRADDPTPIGTISGTVTAEAGGAPLSGITVAAWQEITVDGTTGWGPVAFATTGATGTYTLYGSPGEYRLQFLQCTGTCTDPAYAPEFYDDVATLAEAAPLTIADHVDLPGIDAALSAGHAISGTVTGPDAEAVNQGTVTAYVRSGDEWRPTYTAPLTDGGGYLLVVPDGSYRVGFAGRGRNYAREYYADAATLEDATTITTDGADVPDTDAQLDLVQVQNIQGVEPTINGVPRVGDTLVATPGAWLPQSDEYAYHYAWFRSGSAQPIGTGSTLVVPLSAQGETVTVQVSATLTGYTGNTATSAPTAPIAAAPTALQVVAQPTIAGTAQVGRTLTVTPGTWETTPTQVSYAWLADGRPIPGATGASHTLTPDLLGTRITVMVSAVGPGSLVGVAFAGATSPVQAGTLALASAPALKGKAKVGRKLKVVPGRTLPTAATVEIRWLVRNKAVAGATKKGYKLKKAVRGVKVRAEITYTVPGYAPLVVRTKAVRVR</sequence>
<accession>A0ABN1ZRP8</accession>
<dbReference type="EMBL" id="BAAAOR010000002">
    <property type="protein sequence ID" value="GAA1502797.1"/>
    <property type="molecule type" value="Genomic_DNA"/>
</dbReference>
<dbReference type="InterPro" id="IPR013784">
    <property type="entry name" value="Carb-bd-like_fold"/>
</dbReference>
<dbReference type="Gene3D" id="2.60.40.1120">
    <property type="entry name" value="Carboxypeptidase-like, regulatory domain"/>
    <property type="match status" value="1"/>
</dbReference>
<gene>
    <name evidence="2" type="ORF">GCM10009788_02530</name>
</gene>
<protein>
    <recommendedName>
        <fullName evidence="4">Alpha-amylase</fullName>
    </recommendedName>
</protein>
<evidence type="ECO:0000313" key="3">
    <source>
        <dbReference type="Proteomes" id="UP001500842"/>
    </source>
</evidence>
<dbReference type="PROSITE" id="PS51318">
    <property type="entry name" value="TAT"/>
    <property type="match status" value="1"/>
</dbReference>
<evidence type="ECO:0000256" key="1">
    <source>
        <dbReference type="SAM" id="SignalP"/>
    </source>
</evidence>
<evidence type="ECO:0000313" key="2">
    <source>
        <dbReference type="EMBL" id="GAA1502797.1"/>
    </source>
</evidence>
<evidence type="ECO:0008006" key="4">
    <source>
        <dbReference type="Google" id="ProtNLM"/>
    </source>
</evidence>
<feature type="signal peptide" evidence="1">
    <location>
        <begin position="1"/>
        <end position="34"/>
    </location>
</feature>
<name>A0ABN1ZRP8_9ACTN</name>
<proteinExistence type="predicted"/>
<reference evidence="2 3" key="1">
    <citation type="journal article" date="2019" name="Int. J. Syst. Evol. Microbiol.">
        <title>The Global Catalogue of Microorganisms (GCM) 10K type strain sequencing project: providing services to taxonomists for standard genome sequencing and annotation.</title>
        <authorList>
            <consortium name="The Broad Institute Genomics Platform"/>
            <consortium name="The Broad Institute Genome Sequencing Center for Infectious Disease"/>
            <person name="Wu L."/>
            <person name="Ma J."/>
        </authorList>
    </citation>
    <scope>NUCLEOTIDE SEQUENCE [LARGE SCALE GENOMIC DNA]</scope>
    <source>
        <strain evidence="2 3">JCM 14942</strain>
    </source>
</reference>
<keyword evidence="1" id="KW-0732">Signal</keyword>
<organism evidence="2 3">
    <name type="scientific">Nocardioides humi</name>
    <dbReference type="NCBI Taxonomy" id="449461"/>
    <lineage>
        <taxon>Bacteria</taxon>
        <taxon>Bacillati</taxon>
        <taxon>Actinomycetota</taxon>
        <taxon>Actinomycetes</taxon>
        <taxon>Propionibacteriales</taxon>
        <taxon>Nocardioidaceae</taxon>
        <taxon>Nocardioides</taxon>
    </lineage>
</organism>
<comment type="caution">
    <text evidence="2">The sequence shown here is derived from an EMBL/GenBank/DDBJ whole genome shotgun (WGS) entry which is preliminary data.</text>
</comment>
<dbReference type="Proteomes" id="UP001500842">
    <property type="component" value="Unassembled WGS sequence"/>
</dbReference>
<dbReference type="SUPFAM" id="SSF49452">
    <property type="entry name" value="Starch-binding domain-like"/>
    <property type="match status" value="1"/>
</dbReference>
<dbReference type="InterPro" id="IPR006311">
    <property type="entry name" value="TAT_signal"/>
</dbReference>
<keyword evidence="3" id="KW-1185">Reference proteome</keyword>
<dbReference type="Gene3D" id="2.60.40.2700">
    <property type="match status" value="3"/>
</dbReference>
<feature type="chain" id="PRO_5047002347" description="Alpha-amylase" evidence="1">
    <location>
        <begin position="35"/>
        <end position="523"/>
    </location>
</feature>